<dbReference type="AlphaFoldDB" id="A0AAD8BEP0"/>
<protein>
    <submittedName>
        <fullName evidence="2">Uncharacterized protein</fullName>
    </submittedName>
</protein>
<accession>A0AAD8BEP0</accession>
<gene>
    <name evidence="2" type="ORF">Bpfe_018249</name>
</gene>
<keyword evidence="3" id="KW-1185">Reference proteome</keyword>
<reference evidence="2" key="1">
    <citation type="journal article" date="2023" name="PLoS Negl. Trop. Dis.">
        <title>A genome sequence for Biomphalaria pfeifferi, the major vector snail for the human-infecting parasite Schistosoma mansoni.</title>
        <authorList>
            <person name="Bu L."/>
            <person name="Lu L."/>
            <person name="Laidemitt M.R."/>
            <person name="Zhang S.M."/>
            <person name="Mutuku M."/>
            <person name="Mkoji G."/>
            <person name="Steinauer M."/>
            <person name="Loker E.S."/>
        </authorList>
    </citation>
    <scope>NUCLEOTIDE SEQUENCE</scope>
    <source>
        <strain evidence="2">KasaAsao</strain>
    </source>
</reference>
<evidence type="ECO:0000313" key="3">
    <source>
        <dbReference type="Proteomes" id="UP001233172"/>
    </source>
</evidence>
<evidence type="ECO:0000256" key="1">
    <source>
        <dbReference type="SAM" id="MobiDB-lite"/>
    </source>
</evidence>
<proteinExistence type="predicted"/>
<evidence type="ECO:0000313" key="2">
    <source>
        <dbReference type="EMBL" id="KAK0052419.1"/>
    </source>
</evidence>
<sequence length="358" mass="39551">MDKRSLRQRVSNLLRAKRHKVRDNMAVATISGNEVGDEPMEETETTFGSNAVGRSESTRSTRSLERTDYLNRTTTKVKRSYNSLPGNFVLRGTSAFKSRNKTVENRQKSSGKTYHLCFCCCAQVEDEPYSELEETKFEMLARPHIETDSKSCTGSSPGLSETTLAERAPGSDDRMRQEAIENMTRPPLGDHPSSLDGARVIDGAWGGASAILGCGVGPIVVVTEAASVYSVKIPLIVTSVEVEICTDELHDESQGDLCSVVVDKDYLFPNRTMDQVESDSLGKLEVPTLSRRSSRRQSISSNFELTRFRKRKLNNENDDISNDNNSDTISVQSFDISGNEKVSLFGLVGSVCKVIRNV</sequence>
<organism evidence="2 3">
    <name type="scientific">Biomphalaria pfeifferi</name>
    <name type="common">Bloodfluke planorb</name>
    <name type="synonym">Freshwater snail</name>
    <dbReference type="NCBI Taxonomy" id="112525"/>
    <lineage>
        <taxon>Eukaryota</taxon>
        <taxon>Metazoa</taxon>
        <taxon>Spiralia</taxon>
        <taxon>Lophotrochozoa</taxon>
        <taxon>Mollusca</taxon>
        <taxon>Gastropoda</taxon>
        <taxon>Heterobranchia</taxon>
        <taxon>Euthyneura</taxon>
        <taxon>Panpulmonata</taxon>
        <taxon>Hygrophila</taxon>
        <taxon>Lymnaeoidea</taxon>
        <taxon>Planorbidae</taxon>
        <taxon>Biomphalaria</taxon>
    </lineage>
</organism>
<comment type="caution">
    <text evidence="2">The sequence shown here is derived from an EMBL/GenBank/DDBJ whole genome shotgun (WGS) entry which is preliminary data.</text>
</comment>
<dbReference type="EMBL" id="JASAOG010000095">
    <property type="protein sequence ID" value="KAK0052419.1"/>
    <property type="molecule type" value="Genomic_DNA"/>
</dbReference>
<feature type="compositionally biased region" description="Basic and acidic residues" evidence="1">
    <location>
        <begin position="56"/>
        <end position="65"/>
    </location>
</feature>
<feature type="region of interest" description="Disordered" evidence="1">
    <location>
        <begin position="147"/>
        <end position="174"/>
    </location>
</feature>
<name>A0AAD8BEP0_BIOPF</name>
<dbReference type="Proteomes" id="UP001233172">
    <property type="component" value="Unassembled WGS sequence"/>
</dbReference>
<feature type="compositionally biased region" description="Acidic residues" evidence="1">
    <location>
        <begin position="35"/>
        <end position="44"/>
    </location>
</feature>
<reference evidence="2" key="2">
    <citation type="submission" date="2023-04" db="EMBL/GenBank/DDBJ databases">
        <authorList>
            <person name="Bu L."/>
            <person name="Lu L."/>
            <person name="Laidemitt M.R."/>
            <person name="Zhang S.M."/>
            <person name="Mutuku M."/>
            <person name="Mkoji G."/>
            <person name="Steinauer M."/>
            <person name="Loker E.S."/>
        </authorList>
    </citation>
    <scope>NUCLEOTIDE SEQUENCE</scope>
    <source>
        <strain evidence="2">KasaAsao</strain>
        <tissue evidence="2">Whole Snail</tissue>
    </source>
</reference>
<feature type="compositionally biased region" description="Polar residues" evidence="1">
    <location>
        <begin position="150"/>
        <end position="163"/>
    </location>
</feature>
<feature type="region of interest" description="Disordered" evidence="1">
    <location>
        <begin position="33"/>
        <end position="65"/>
    </location>
</feature>